<keyword evidence="2" id="KW-1133">Transmembrane helix</keyword>
<feature type="transmembrane region" description="Helical" evidence="2">
    <location>
        <begin position="32"/>
        <end position="52"/>
    </location>
</feature>
<organism evidence="3">
    <name type="scientific">Ostreococcus tauri</name>
    <name type="common">Marine green alga</name>
    <dbReference type="NCBI Taxonomy" id="70448"/>
    <lineage>
        <taxon>Eukaryota</taxon>
        <taxon>Viridiplantae</taxon>
        <taxon>Chlorophyta</taxon>
        <taxon>Mamiellophyceae</taxon>
        <taxon>Mamiellales</taxon>
        <taxon>Bathycoccaceae</taxon>
        <taxon>Ostreococcus</taxon>
    </lineage>
</organism>
<evidence type="ECO:0000313" key="3">
    <source>
        <dbReference type="EMBL" id="OUS48754.1"/>
    </source>
</evidence>
<dbReference type="Proteomes" id="UP000195557">
    <property type="component" value="Unassembled WGS sequence"/>
</dbReference>
<proteinExistence type="predicted"/>
<dbReference type="EMBL" id="KZ155772">
    <property type="protein sequence ID" value="OUS48754.1"/>
    <property type="molecule type" value="Genomic_DNA"/>
</dbReference>
<dbReference type="PANTHER" id="PTHR31362">
    <property type="entry name" value="GLYCOSYLTRANSFERASE STELLO1-RELATED"/>
    <property type="match status" value="1"/>
</dbReference>
<keyword evidence="2" id="KW-0472">Membrane</keyword>
<gene>
    <name evidence="3" type="ORF">BE221DRAFT_203047</name>
</gene>
<dbReference type="Pfam" id="PF03385">
    <property type="entry name" value="STELLO"/>
    <property type="match status" value="1"/>
</dbReference>
<protein>
    <submittedName>
        <fullName evidence="3">Uncharacterized protein</fullName>
    </submittedName>
</protein>
<sequence>MSTTSHRVRSGPSTIHDVVEGVGRRPTTTRRLALALGLALGACAMTIGIMGGRSVADGGEVTAAMGRPRRAGGARRTAANATAEATANATANAVNATAEATVNATVNAVNASAATGDAKPTRWVVVTSINAPTSDMRTMCGVAAKDPALGMVVVADTKTPTDWSAEGCDFLSVEAQKKMGSKLAAALPYKSYARKNLGYLYAISKGAEMIYETDDDNLSDFTKVFTPERVQDEVCSARLVEDKDHAAQNVYAYFGRPDIWPRGFPLNEINNTGGNVLMEKAVQKHYSPIKSLLVNGDPDTDAIFRLTRGEAIGKVQLDGDVPPVALDHGVICPFNSQAVLWSKEAFFLMLIPATTPMRVCDIWRGYFSQRLLWDMGGRLLFDQADVVQVRTAHDYLEDFEGELELYADAGRMVKALLEWKPKGDNMADRFVDLCRTLQDGKFWTETKYCEAWVEDLRTMGYEFPKVDAGSELVARLGAETCPAVAQLGFEEHVRTLQEKLGEKAPRYDNSTSASTDDENSAPASPRKHRGHH</sequence>
<evidence type="ECO:0000256" key="2">
    <source>
        <dbReference type="SAM" id="Phobius"/>
    </source>
</evidence>
<keyword evidence="2" id="KW-0812">Transmembrane</keyword>
<feature type="region of interest" description="Disordered" evidence="1">
    <location>
        <begin position="499"/>
        <end position="532"/>
    </location>
</feature>
<dbReference type="AlphaFoldDB" id="A0A1Y5IKT2"/>
<dbReference type="eggNOG" id="ENOG502QTAG">
    <property type="taxonomic scope" value="Eukaryota"/>
</dbReference>
<name>A0A1Y5IKT2_OSTTA</name>
<dbReference type="PANTHER" id="PTHR31362:SF0">
    <property type="entry name" value="EXOSTOSIN DOMAIN-CONTAINING PROTEIN-RELATED"/>
    <property type="match status" value="1"/>
</dbReference>
<reference evidence="3" key="1">
    <citation type="submission" date="2017-04" db="EMBL/GenBank/DDBJ databases">
        <title>Population genomics of picophytoplankton unveils novel chromosome hypervariability.</title>
        <authorList>
            <consortium name="DOE Joint Genome Institute"/>
            <person name="Blanc-Mathieu R."/>
            <person name="Krasovec M."/>
            <person name="Hebrard M."/>
            <person name="Yau S."/>
            <person name="Desgranges E."/>
            <person name="Martin J."/>
            <person name="Schackwitz W."/>
            <person name="Kuo A."/>
            <person name="Salin G."/>
            <person name="Donnadieu C."/>
            <person name="Desdevises Y."/>
            <person name="Sanchez-Ferandin S."/>
            <person name="Moreau H."/>
            <person name="Rivals E."/>
            <person name="Grigoriev I.V."/>
            <person name="Grimsley N."/>
            <person name="Eyre-Walker A."/>
            <person name="Piganeau G."/>
        </authorList>
    </citation>
    <scope>NUCLEOTIDE SEQUENCE [LARGE SCALE GENOMIC DNA]</scope>
    <source>
        <strain evidence="3">RCC 1115</strain>
    </source>
</reference>
<evidence type="ECO:0000256" key="1">
    <source>
        <dbReference type="SAM" id="MobiDB-lite"/>
    </source>
</evidence>
<dbReference type="InterPro" id="IPR005049">
    <property type="entry name" value="STL-like"/>
</dbReference>
<accession>A0A1Y5IKT2</accession>